<proteinExistence type="predicted"/>
<gene>
    <name evidence="1" type="ORF">UFOVP813_30</name>
</gene>
<protein>
    <submittedName>
        <fullName evidence="1">Uncharacterized protein</fullName>
    </submittedName>
</protein>
<reference evidence="1" key="1">
    <citation type="submission" date="2020-04" db="EMBL/GenBank/DDBJ databases">
        <authorList>
            <person name="Chiriac C."/>
            <person name="Salcher M."/>
            <person name="Ghai R."/>
            <person name="Kavagutti S V."/>
        </authorList>
    </citation>
    <scope>NUCLEOTIDE SEQUENCE</scope>
</reference>
<organism evidence="1">
    <name type="scientific">uncultured Caudovirales phage</name>
    <dbReference type="NCBI Taxonomy" id="2100421"/>
    <lineage>
        <taxon>Viruses</taxon>
        <taxon>Duplodnaviria</taxon>
        <taxon>Heunggongvirae</taxon>
        <taxon>Uroviricota</taxon>
        <taxon>Caudoviricetes</taxon>
        <taxon>Peduoviridae</taxon>
        <taxon>Maltschvirus</taxon>
        <taxon>Maltschvirus maltsch</taxon>
    </lineage>
</organism>
<sequence>MRLYPRFLLEGEGGQGGGGGGAPPAFTPSYEGALGNDGAFSEGWTAKAFGPDYKGPLAGVKSFGDVNKIITDSMTAARAKTEGMVKVPGVDAKPEEIAAYHKALGVPDKPEDYAYTLPEGIKEENISKEQMDGWRKALRDAGIPKAAAERLLNKHLADTATQLKARADEYAAGIAAERVAMATRFPEIDKTVALAKSLANRAGVPESLKNAIAAGAFDPTNDKGFWGADALESFAWAAKASGEDSGGGQGGGGSGGGTLTVAQAKDVVTNKLNPEYAEYHKGNPAILAKVSAGYASGK</sequence>
<evidence type="ECO:0000313" key="1">
    <source>
        <dbReference type="EMBL" id="CAB4163544.1"/>
    </source>
</evidence>
<name>A0A6J5P7N9_9CAUD</name>
<dbReference type="EMBL" id="LR796743">
    <property type="protein sequence ID" value="CAB4163544.1"/>
    <property type="molecule type" value="Genomic_DNA"/>
</dbReference>
<accession>A0A6J5P7N9</accession>